<dbReference type="Proteomes" id="UP001596113">
    <property type="component" value="Unassembled WGS sequence"/>
</dbReference>
<dbReference type="RefSeq" id="WP_378134224.1">
    <property type="nucleotide sequence ID" value="NZ_JBHSMI010000025.1"/>
</dbReference>
<evidence type="ECO:0000313" key="2">
    <source>
        <dbReference type="Proteomes" id="UP001596113"/>
    </source>
</evidence>
<dbReference type="Pfam" id="PF14486">
    <property type="entry name" value="DUF4432"/>
    <property type="match status" value="1"/>
</dbReference>
<sequence>MSFLDIRELTVGGIPAVRLENEWLKVVVLVGKGADVWELAYKPLGVNLLMRTRNGLESLRGRDLRSEPMEHYARPYLGGWQELLPNRARFGARVIGSDREGESACIPWEYELRREEAGEVTLRCWAALPVTPLTAVKEFRLRAGEPELIVEEEVEGVGDEPIQLIWTHHPAFGAPLVEKSARIILPSESRAFQALWYDVAPNATERPASFEEDVGAVTLDNGKNKDLREVEENKTDGEDCYVALYGFSDAEAGIDNPRLGIGVRLTWDRDTWPYLRYWSSYNEEIYTVALEPTNSRYSNIADGLRHGEALTLHPGEKRSAWIRLRVEPLAYRDELPRQVDSHKK</sequence>
<dbReference type="SUPFAM" id="SSF74650">
    <property type="entry name" value="Galactose mutarotase-like"/>
    <property type="match status" value="1"/>
</dbReference>
<dbReference type="InterPro" id="IPR027839">
    <property type="entry name" value="DUF4432"/>
</dbReference>
<reference evidence="2" key="1">
    <citation type="journal article" date="2019" name="Int. J. Syst. Evol. Microbiol.">
        <title>The Global Catalogue of Microorganisms (GCM) 10K type strain sequencing project: providing services to taxonomists for standard genome sequencing and annotation.</title>
        <authorList>
            <consortium name="The Broad Institute Genomics Platform"/>
            <consortium name="The Broad Institute Genome Sequencing Center for Infectious Disease"/>
            <person name="Wu L."/>
            <person name="Ma J."/>
        </authorList>
    </citation>
    <scope>NUCLEOTIDE SEQUENCE [LARGE SCALE GENOMIC DNA]</scope>
    <source>
        <strain evidence="2">CGMCC 1.18575</strain>
    </source>
</reference>
<dbReference type="InterPro" id="IPR011013">
    <property type="entry name" value="Gal_mutarotase_sf_dom"/>
</dbReference>
<protein>
    <submittedName>
        <fullName evidence="1">DUF4432 family protein</fullName>
    </submittedName>
</protein>
<name>A0ABW0HSU2_9BACL</name>
<dbReference type="EMBL" id="JBHSMI010000025">
    <property type="protein sequence ID" value="MFC5404189.1"/>
    <property type="molecule type" value="Genomic_DNA"/>
</dbReference>
<gene>
    <name evidence="1" type="ORF">ACFPOF_15705</name>
</gene>
<proteinExistence type="predicted"/>
<dbReference type="InterPro" id="IPR014718">
    <property type="entry name" value="GH-type_carb-bd"/>
</dbReference>
<comment type="caution">
    <text evidence="1">The sequence shown here is derived from an EMBL/GenBank/DDBJ whole genome shotgun (WGS) entry which is preliminary data.</text>
</comment>
<keyword evidence="2" id="KW-1185">Reference proteome</keyword>
<evidence type="ECO:0000313" key="1">
    <source>
        <dbReference type="EMBL" id="MFC5404189.1"/>
    </source>
</evidence>
<organism evidence="1 2">
    <name type="scientific">Cohnella soli</name>
    <dbReference type="NCBI Taxonomy" id="425005"/>
    <lineage>
        <taxon>Bacteria</taxon>
        <taxon>Bacillati</taxon>
        <taxon>Bacillota</taxon>
        <taxon>Bacilli</taxon>
        <taxon>Bacillales</taxon>
        <taxon>Paenibacillaceae</taxon>
        <taxon>Cohnella</taxon>
    </lineage>
</organism>
<accession>A0ABW0HSU2</accession>
<dbReference type="Gene3D" id="2.70.98.10">
    <property type="match status" value="1"/>
</dbReference>